<dbReference type="AlphaFoldDB" id="A0A150QWH6"/>
<sequence length="575" mass="62763">MTMTKTDSPVERDAPSAVKPVLAAAREQISRLRGGALLIGVERYPDLTDKDLPAGRNDVLAFWKVCRRLGYTQIRALSSPALTEDDLVRAELELAPELSPGETREEVEARVRRWLSRKEPEPTAELAGETAAEVAERAQEWLSRMRREPGDLEVTLGEATSDEVKRGAAWLARGLVTHVKLTWGAWEIDEDWMALPGLMTYSGHGAQRDGDLVLCPADTGRGLENAVSFSELHALFNPALDRPGRKRPSDNLTIVLDCCFAAANEPTGNAQRVPTLTPAGPASGTTPLAAKEIGSRVFCASGRDEPSYQAMLGGHWHGAFTWALTVALEQWKVQQDGQFKRSTMSHAELLFRARMLLQALSFRQHPILVDGLGNLPVFHHGASDGGATSPVPDAERPGGQIDPTGDRDYAYYRILANGALLLEIVATRTASPQGGFTKGKEYWKIRDGLTQIDTNQASSIKVVKRGRMWSDGNNPPPFAAAAASFTCSLDATWTARNHASDYRAYADPSGGHQGFRLNAGRSQDGTWAGTIEWFRPASQVHPMFFSNTTDAEFTLTARRDAVGTTFVNHLGPQRA</sequence>
<dbReference type="Gene3D" id="3.40.50.1460">
    <property type="match status" value="1"/>
</dbReference>
<reference evidence="3 4" key="1">
    <citation type="submission" date="2014-02" db="EMBL/GenBank/DDBJ databases">
        <title>The small core and large imbalanced accessory genome model reveals a collaborative survival strategy of Sorangium cellulosum strains in nature.</title>
        <authorList>
            <person name="Han K."/>
            <person name="Peng R."/>
            <person name="Blom J."/>
            <person name="Li Y.-Z."/>
        </authorList>
    </citation>
    <scope>NUCLEOTIDE SEQUENCE [LARGE SCALE GENOMIC DNA]</scope>
    <source>
        <strain evidence="3 4">So0008-312</strain>
    </source>
</reference>
<dbReference type="OrthoDB" id="9759662at2"/>
<name>A0A150QWH6_SORCE</name>
<protein>
    <recommendedName>
        <fullName evidence="2">Peptidase C14 caspase domain-containing protein</fullName>
    </recommendedName>
</protein>
<evidence type="ECO:0000313" key="3">
    <source>
        <dbReference type="EMBL" id="KYF71936.1"/>
    </source>
</evidence>
<evidence type="ECO:0000259" key="2">
    <source>
        <dbReference type="Pfam" id="PF00656"/>
    </source>
</evidence>
<accession>A0A150QWH6</accession>
<dbReference type="Proteomes" id="UP000075260">
    <property type="component" value="Unassembled WGS sequence"/>
</dbReference>
<dbReference type="GO" id="GO:0006508">
    <property type="term" value="P:proteolysis"/>
    <property type="evidence" value="ECO:0007669"/>
    <property type="project" value="InterPro"/>
</dbReference>
<evidence type="ECO:0000313" key="4">
    <source>
        <dbReference type="Proteomes" id="UP000075260"/>
    </source>
</evidence>
<gene>
    <name evidence="3" type="ORF">BE15_03960</name>
</gene>
<comment type="caution">
    <text evidence="3">The sequence shown here is derived from an EMBL/GenBank/DDBJ whole genome shotgun (WGS) entry which is preliminary data.</text>
</comment>
<dbReference type="InterPro" id="IPR011600">
    <property type="entry name" value="Pept_C14_caspase"/>
</dbReference>
<dbReference type="GO" id="GO:0004197">
    <property type="term" value="F:cysteine-type endopeptidase activity"/>
    <property type="evidence" value="ECO:0007669"/>
    <property type="project" value="InterPro"/>
</dbReference>
<dbReference type="EMBL" id="JEMA01000305">
    <property type="protein sequence ID" value="KYF71936.1"/>
    <property type="molecule type" value="Genomic_DNA"/>
</dbReference>
<feature type="region of interest" description="Disordered" evidence="1">
    <location>
        <begin position="383"/>
        <end position="402"/>
    </location>
</feature>
<evidence type="ECO:0000256" key="1">
    <source>
        <dbReference type="SAM" id="MobiDB-lite"/>
    </source>
</evidence>
<feature type="domain" description="Peptidase C14 caspase" evidence="2">
    <location>
        <begin position="198"/>
        <end position="335"/>
    </location>
</feature>
<dbReference type="Pfam" id="PF00656">
    <property type="entry name" value="Peptidase_C14"/>
    <property type="match status" value="1"/>
</dbReference>
<proteinExistence type="predicted"/>
<organism evidence="3 4">
    <name type="scientific">Sorangium cellulosum</name>
    <name type="common">Polyangium cellulosum</name>
    <dbReference type="NCBI Taxonomy" id="56"/>
    <lineage>
        <taxon>Bacteria</taxon>
        <taxon>Pseudomonadati</taxon>
        <taxon>Myxococcota</taxon>
        <taxon>Polyangia</taxon>
        <taxon>Polyangiales</taxon>
        <taxon>Polyangiaceae</taxon>
        <taxon>Sorangium</taxon>
    </lineage>
</organism>